<proteinExistence type="predicted"/>
<gene>
    <name evidence="1" type="ORF">BV25DRAFT_317491</name>
</gene>
<sequence>MCLLAFHLHFGLFIVTFHARWWLCVDYAMHLVSCNLGYSNDIQHSPLQHARLFLHRWQARSRETQRQGRSTEVTSTSPPAVAGALVLLCSRVYTHSDESRQAIGHGSPCAPCPAQLISLDQYQVIDPGLGFESDRSRRHDERQYLHCMIGT</sequence>
<reference evidence="1" key="2">
    <citation type="journal article" date="2022" name="New Phytol.">
        <title>Evolutionary transition to the ectomycorrhizal habit in the genomes of a hyperdiverse lineage of mushroom-forming fungi.</title>
        <authorList>
            <person name="Looney B."/>
            <person name="Miyauchi S."/>
            <person name="Morin E."/>
            <person name="Drula E."/>
            <person name="Courty P.E."/>
            <person name="Kohler A."/>
            <person name="Kuo A."/>
            <person name="LaButti K."/>
            <person name="Pangilinan J."/>
            <person name="Lipzen A."/>
            <person name="Riley R."/>
            <person name="Andreopoulos W."/>
            <person name="He G."/>
            <person name="Johnson J."/>
            <person name="Nolan M."/>
            <person name="Tritt A."/>
            <person name="Barry K.W."/>
            <person name="Grigoriev I.V."/>
            <person name="Nagy L.G."/>
            <person name="Hibbett D."/>
            <person name="Henrissat B."/>
            <person name="Matheny P.B."/>
            <person name="Labbe J."/>
            <person name="Martin F.M."/>
        </authorList>
    </citation>
    <scope>NUCLEOTIDE SEQUENCE</scope>
    <source>
        <strain evidence="1">HHB10654</strain>
    </source>
</reference>
<comment type="caution">
    <text evidence="1">The sequence shown here is derived from an EMBL/GenBank/DDBJ whole genome shotgun (WGS) entry which is preliminary data.</text>
</comment>
<protein>
    <submittedName>
        <fullName evidence="1">Uncharacterized protein</fullName>
    </submittedName>
</protein>
<keyword evidence="2" id="KW-1185">Reference proteome</keyword>
<accession>A0ACB8T8B3</accession>
<name>A0ACB8T8B3_9AGAM</name>
<dbReference type="EMBL" id="MU277199">
    <property type="protein sequence ID" value="KAI0064396.1"/>
    <property type="molecule type" value="Genomic_DNA"/>
</dbReference>
<evidence type="ECO:0000313" key="2">
    <source>
        <dbReference type="Proteomes" id="UP000814140"/>
    </source>
</evidence>
<reference evidence="1" key="1">
    <citation type="submission" date="2021-03" db="EMBL/GenBank/DDBJ databases">
        <authorList>
            <consortium name="DOE Joint Genome Institute"/>
            <person name="Ahrendt S."/>
            <person name="Looney B.P."/>
            <person name="Miyauchi S."/>
            <person name="Morin E."/>
            <person name="Drula E."/>
            <person name="Courty P.E."/>
            <person name="Chicoki N."/>
            <person name="Fauchery L."/>
            <person name="Kohler A."/>
            <person name="Kuo A."/>
            <person name="Labutti K."/>
            <person name="Pangilinan J."/>
            <person name="Lipzen A."/>
            <person name="Riley R."/>
            <person name="Andreopoulos W."/>
            <person name="He G."/>
            <person name="Johnson J."/>
            <person name="Barry K.W."/>
            <person name="Grigoriev I.V."/>
            <person name="Nagy L."/>
            <person name="Hibbett D."/>
            <person name="Henrissat B."/>
            <person name="Matheny P.B."/>
            <person name="Labbe J."/>
            <person name="Martin F."/>
        </authorList>
    </citation>
    <scope>NUCLEOTIDE SEQUENCE</scope>
    <source>
        <strain evidence="1">HHB10654</strain>
    </source>
</reference>
<evidence type="ECO:0000313" key="1">
    <source>
        <dbReference type="EMBL" id="KAI0064396.1"/>
    </source>
</evidence>
<dbReference type="Proteomes" id="UP000814140">
    <property type="component" value="Unassembled WGS sequence"/>
</dbReference>
<organism evidence="1 2">
    <name type="scientific">Artomyces pyxidatus</name>
    <dbReference type="NCBI Taxonomy" id="48021"/>
    <lineage>
        <taxon>Eukaryota</taxon>
        <taxon>Fungi</taxon>
        <taxon>Dikarya</taxon>
        <taxon>Basidiomycota</taxon>
        <taxon>Agaricomycotina</taxon>
        <taxon>Agaricomycetes</taxon>
        <taxon>Russulales</taxon>
        <taxon>Auriscalpiaceae</taxon>
        <taxon>Artomyces</taxon>
    </lineage>
</organism>